<dbReference type="Proteomes" id="UP000247569">
    <property type="component" value="Unassembled WGS sequence"/>
</dbReference>
<reference evidence="2 3" key="1">
    <citation type="submission" date="2018-05" db="EMBL/GenBank/DDBJ databases">
        <title>Genomic Encyclopedia of Type Strains, Phase IV (KMG-IV): sequencing the most valuable type-strain genomes for metagenomic binning, comparative biology and taxonomic classification.</title>
        <authorList>
            <person name="Goeker M."/>
        </authorList>
    </citation>
    <scope>NUCLEOTIDE SEQUENCE [LARGE SCALE GENOMIC DNA]</scope>
    <source>
        <strain evidence="2 3">DSM 44704</strain>
    </source>
</reference>
<dbReference type="PROSITE" id="PS51819">
    <property type="entry name" value="VOC"/>
    <property type="match status" value="1"/>
</dbReference>
<dbReference type="EMBL" id="QJKF01000018">
    <property type="protein sequence ID" value="PXX57368.1"/>
    <property type="molecule type" value="Genomic_DNA"/>
</dbReference>
<protein>
    <submittedName>
        <fullName evidence="2">Glyoxalase-like protein</fullName>
    </submittedName>
</protein>
<dbReference type="InterPro" id="IPR029068">
    <property type="entry name" value="Glyas_Bleomycin-R_OHBP_Dase"/>
</dbReference>
<comment type="caution">
    <text evidence="2">The sequence shown here is derived from an EMBL/GenBank/DDBJ whole genome shotgun (WGS) entry which is preliminary data.</text>
</comment>
<accession>A0A318JUK4</accession>
<dbReference type="InterPro" id="IPR037523">
    <property type="entry name" value="VOC_core"/>
</dbReference>
<evidence type="ECO:0000313" key="2">
    <source>
        <dbReference type="EMBL" id="PXX57368.1"/>
    </source>
</evidence>
<dbReference type="PANTHER" id="PTHR40265">
    <property type="entry name" value="BLL2707 PROTEIN"/>
    <property type="match status" value="1"/>
</dbReference>
<organism evidence="2 3">
    <name type="scientific">Nocardia tenerifensis</name>
    <dbReference type="NCBI Taxonomy" id="228006"/>
    <lineage>
        <taxon>Bacteria</taxon>
        <taxon>Bacillati</taxon>
        <taxon>Actinomycetota</taxon>
        <taxon>Actinomycetes</taxon>
        <taxon>Mycobacteriales</taxon>
        <taxon>Nocardiaceae</taxon>
        <taxon>Nocardia</taxon>
    </lineage>
</organism>
<dbReference type="RefSeq" id="WP_040735166.1">
    <property type="nucleotide sequence ID" value="NZ_QJKF01000018.1"/>
</dbReference>
<proteinExistence type="predicted"/>
<evidence type="ECO:0000259" key="1">
    <source>
        <dbReference type="PROSITE" id="PS51819"/>
    </source>
</evidence>
<dbReference type="InterPro" id="IPR025870">
    <property type="entry name" value="Glyoxalase-like_dom"/>
</dbReference>
<sequence>MTTIDAIHHTGILTRDLDGIAARYTDFGFTLSPRSRHQLSAGPGEPLVESSTANQCALFGGSYIELLGVVSETAPDPWHARAMADQYEGLRILNLETDDADAAQRRLTEAGLPASGVLELERDVDTEEGVRTMRARTVHIDPRTTREALLGVSQHMTREYVHQPRYLTHRNGARGITAVLIVAADDEFDAIVDRYRRIVEVNPERVNPRTVLKLPTAQLEFLRASEVEEFLPGEPAPAPSYLAAMTIAVDDITAARGIVDGAGVETVDTAHGFFVSARDAYGSGLFFVPAAG</sequence>
<dbReference type="AlphaFoldDB" id="A0A318JUK4"/>
<dbReference type="Pfam" id="PF13468">
    <property type="entry name" value="Glyoxalase_3"/>
    <property type="match status" value="1"/>
</dbReference>
<evidence type="ECO:0000313" key="3">
    <source>
        <dbReference type="Proteomes" id="UP000247569"/>
    </source>
</evidence>
<name>A0A318JUK4_9NOCA</name>
<dbReference type="Gene3D" id="3.10.180.10">
    <property type="entry name" value="2,3-Dihydroxybiphenyl 1,2-Dioxygenase, domain 1"/>
    <property type="match status" value="1"/>
</dbReference>
<dbReference type="PANTHER" id="PTHR40265:SF1">
    <property type="entry name" value="GLYOXALASE-LIKE DOMAIN-CONTAINING PROTEIN"/>
    <property type="match status" value="1"/>
</dbReference>
<feature type="domain" description="VOC" evidence="1">
    <location>
        <begin position="6"/>
        <end position="155"/>
    </location>
</feature>
<keyword evidence="3" id="KW-1185">Reference proteome</keyword>
<gene>
    <name evidence="2" type="ORF">DFR70_11823</name>
</gene>
<dbReference type="SUPFAM" id="SSF54593">
    <property type="entry name" value="Glyoxalase/Bleomycin resistance protein/Dihydroxybiphenyl dioxygenase"/>
    <property type="match status" value="1"/>
</dbReference>
<dbReference type="OrthoDB" id="4152030at2"/>